<proteinExistence type="predicted"/>
<reference evidence="3 4" key="1">
    <citation type="submission" date="2020-08" db="EMBL/GenBank/DDBJ databases">
        <title>Sequencing the genomes of 1000 actinobacteria strains.</title>
        <authorList>
            <person name="Klenk H.-P."/>
        </authorList>
    </citation>
    <scope>NUCLEOTIDE SEQUENCE [LARGE SCALE GENOMIC DNA]</scope>
    <source>
        <strain evidence="3 4">DSM 23694</strain>
    </source>
</reference>
<dbReference type="InterPro" id="IPR037465">
    <property type="entry name" value="YlxR"/>
</dbReference>
<evidence type="ECO:0000313" key="3">
    <source>
        <dbReference type="EMBL" id="MBB5598055.1"/>
    </source>
</evidence>
<feature type="region of interest" description="Disordered" evidence="1">
    <location>
        <begin position="33"/>
        <end position="64"/>
    </location>
</feature>
<dbReference type="EMBL" id="JACHBL010000001">
    <property type="protein sequence ID" value="MBB5598055.1"/>
    <property type="molecule type" value="Genomic_DNA"/>
</dbReference>
<comment type="caution">
    <text evidence="3">The sequence shown here is derived from an EMBL/GenBank/DDBJ whole genome shotgun (WGS) entry which is preliminary data.</text>
</comment>
<dbReference type="SUPFAM" id="SSF64376">
    <property type="entry name" value="YlxR-like"/>
    <property type="match status" value="1"/>
</dbReference>
<dbReference type="InterPro" id="IPR007393">
    <property type="entry name" value="YlxR_dom"/>
</dbReference>
<dbReference type="PANTHER" id="PTHR34215:SF1">
    <property type="entry name" value="YLXR DOMAIN-CONTAINING PROTEIN"/>
    <property type="match status" value="1"/>
</dbReference>
<evidence type="ECO:0000259" key="2">
    <source>
        <dbReference type="Pfam" id="PF04296"/>
    </source>
</evidence>
<dbReference type="Pfam" id="PF04296">
    <property type="entry name" value="YlxR"/>
    <property type="match status" value="1"/>
</dbReference>
<accession>A0A7W9DAV8</accession>
<evidence type="ECO:0000313" key="4">
    <source>
        <dbReference type="Proteomes" id="UP000523863"/>
    </source>
</evidence>
<protein>
    <recommendedName>
        <fullName evidence="2">YlxR domain-containing protein</fullName>
    </recommendedName>
</protein>
<dbReference type="InterPro" id="IPR035931">
    <property type="entry name" value="YlxR-like_sf"/>
</dbReference>
<gene>
    <name evidence="3" type="ORF">BKA12_001135</name>
</gene>
<name>A0A7W9DAV8_9MICC</name>
<keyword evidence="4" id="KW-1185">Reference proteome</keyword>
<dbReference type="PANTHER" id="PTHR34215">
    <property type="entry name" value="BLL0784 PROTEIN"/>
    <property type="match status" value="1"/>
</dbReference>
<evidence type="ECO:0000256" key="1">
    <source>
        <dbReference type="SAM" id="MobiDB-lite"/>
    </source>
</evidence>
<dbReference type="Proteomes" id="UP000523863">
    <property type="component" value="Unassembled WGS sequence"/>
</dbReference>
<dbReference type="AlphaFoldDB" id="A0A7W9DAV8"/>
<dbReference type="Gene3D" id="3.30.1230.10">
    <property type="entry name" value="YlxR-like"/>
    <property type="match status" value="1"/>
</dbReference>
<dbReference type="RefSeq" id="WP_338087441.1">
    <property type="nucleotide sequence ID" value="NZ_JACHBL010000001.1"/>
</dbReference>
<organism evidence="3 4">
    <name type="scientific">Neomicrococcus lactis</name>
    <dbReference type="NCBI Taxonomy" id="732241"/>
    <lineage>
        <taxon>Bacteria</taxon>
        <taxon>Bacillati</taxon>
        <taxon>Actinomycetota</taxon>
        <taxon>Actinomycetes</taxon>
        <taxon>Micrococcales</taxon>
        <taxon>Micrococcaceae</taxon>
        <taxon>Neomicrococcus</taxon>
    </lineage>
</organism>
<feature type="domain" description="YlxR" evidence="2">
    <location>
        <begin position="9"/>
        <end position="92"/>
    </location>
</feature>
<sequence length="115" mass="12707">MSSKVEPRRTCIGCRVVESQQSLMRWVLEEAFEEQPGSEQNNARGGVPQVVADPDRRKSGRGAWLHPTPECVALAVKKRAFARAFRTNVVSPPEDALNTAIAHTTTVRYESGSEN</sequence>